<protein>
    <recommendedName>
        <fullName evidence="1">Pyrrolo-quinoline quinone repeat domain-containing protein</fullName>
    </recommendedName>
</protein>
<dbReference type="InterPro" id="IPR018247">
    <property type="entry name" value="EF_Hand_1_Ca_BS"/>
</dbReference>
<evidence type="ECO:0000259" key="1">
    <source>
        <dbReference type="Pfam" id="PF13360"/>
    </source>
</evidence>
<comment type="caution">
    <text evidence="2">The sequence shown here is derived from an EMBL/GenBank/DDBJ whole genome shotgun (WGS) entry which is preliminary data.</text>
</comment>
<dbReference type="AlphaFoldDB" id="X1FJ80"/>
<dbReference type="PANTHER" id="PTHR34512">
    <property type="entry name" value="CELL SURFACE PROTEIN"/>
    <property type="match status" value="1"/>
</dbReference>
<dbReference type="EMBL" id="BARU01010184">
    <property type="protein sequence ID" value="GAH45731.1"/>
    <property type="molecule type" value="Genomic_DNA"/>
</dbReference>
<name>X1FJ80_9ZZZZ</name>
<gene>
    <name evidence="2" type="ORF">S03H2_19496</name>
</gene>
<dbReference type="Pfam" id="PF11617">
    <property type="entry name" value="Cu-binding_MopE"/>
    <property type="match status" value="1"/>
</dbReference>
<dbReference type="PANTHER" id="PTHR34512:SF30">
    <property type="entry name" value="OUTER MEMBRANE PROTEIN ASSEMBLY FACTOR BAMB"/>
    <property type="match status" value="1"/>
</dbReference>
<dbReference type="Pfam" id="PF13360">
    <property type="entry name" value="PQQ_2"/>
    <property type="match status" value="1"/>
</dbReference>
<dbReference type="Gene3D" id="2.40.10.480">
    <property type="match status" value="2"/>
</dbReference>
<dbReference type="Gene3D" id="1.10.1330.10">
    <property type="entry name" value="Dockerin domain"/>
    <property type="match status" value="1"/>
</dbReference>
<dbReference type="GO" id="GO:0000272">
    <property type="term" value="P:polysaccharide catabolic process"/>
    <property type="evidence" value="ECO:0007669"/>
    <property type="project" value="InterPro"/>
</dbReference>
<dbReference type="InterPro" id="IPR011047">
    <property type="entry name" value="Quinoprotein_ADH-like_sf"/>
</dbReference>
<dbReference type="PROSITE" id="PS00018">
    <property type="entry name" value="EF_HAND_1"/>
    <property type="match status" value="2"/>
</dbReference>
<dbReference type="SUPFAM" id="SSF50998">
    <property type="entry name" value="Quinoprotein alcohol dehydrogenase-like"/>
    <property type="match status" value="1"/>
</dbReference>
<dbReference type="SMART" id="SM00564">
    <property type="entry name" value="PQQ"/>
    <property type="match status" value="3"/>
</dbReference>
<accession>X1FJ80</accession>
<feature type="non-terminal residue" evidence="2">
    <location>
        <position position="1"/>
    </location>
</feature>
<feature type="non-terminal residue" evidence="2">
    <location>
        <position position="308"/>
    </location>
</feature>
<dbReference type="InterPro" id="IPR018391">
    <property type="entry name" value="PQQ_b-propeller_rpt"/>
</dbReference>
<reference evidence="2" key="1">
    <citation type="journal article" date="2014" name="Front. Microbiol.">
        <title>High frequency of phylogenetically diverse reductive dehalogenase-homologous genes in deep subseafloor sedimentary metagenomes.</title>
        <authorList>
            <person name="Kawai M."/>
            <person name="Futagami T."/>
            <person name="Toyoda A."/>
            <person name="Takaki Y."/>
            <person name="Nishi S."/>
            <person name="Hori S."/>
            <person name="Arai W."/>
            <person name="Tsubouchi T."/>
            <person name="Morono Y."/>
            <person name="Uchiyama I."/>
            <person name="Ito T."/>
            <person name="Fujiyama A."/>
            <person name="Inagaki F."/>
            <person name="Takami H."/>
        </authorList>
    </citation>
    <scope>NUCLEOTIDE SEQUENCE</scope>
    <source>
        <strain evidence="2">Expedition CK06-06</strain>
    </source>
</reference>
<evidence type="ECO:0000313" key="2">
    <source>
        <dbReference type="EMBL" id="GAH45731.1"/>
    </source>
</evidence>
<organism evidence="2">
    <name type="scientific">marine sediment metagenome</name>
    <dbReference type="NCBI Taxonomy" id="412755"/>
    <lineage>
        <taxon>unclassified sequences</taxon>
        <taxon>metagenomes</taxon>
        <taxon>ecological metagenomes</taxon>
    </lineage>
</organism>
<dbReference type="InterPro" id="IPR036439">
    <property type="entry name" value="Dockerin_dom_sf"/>
</dbReference>
<feature type="domain" description="Pyrrolo-quinoline quinone repeat" evidence="1">
    <location>
        <begin position="2"/>
        <end position="118"/>
    </location>
</feature>
<dbReference type="InterPro" id="IPR002372">
    <property type="entry name" value="PQQ_rpt_dom"/>
</dbReference>
<dbReference type="InterPro" id="IPR021655">
    <property type="entry name" value="Put_metal-bd"/>
</dbReference>
<proteinExistence type="predicted"/>
<sequence length="308" mass="33348">LAVAYGKVYVGSEDGRVYCLPADDPNGDGVIDSNEVIWTYATGAWVSSSPAVADGKVYVGSNNGKVYCLPASDPNGDGVIDDSEVIWTYQTGDDIDSSPAVADGKVYIGSWDGKVYAFGPGPPDADLNGDCYVDFLDLGIFVNQWPASDCCEPNWCSGADLDKSSKVNWVDFDIFASQWLECIPGCTCIDMDGDGYANPASVCCLFPEPDCNDNDPNINPGAEEICDDSIDNDCDELIDCDDPDCNDDPNCIWPECWNCPRQCHGDADCLAQFMYWVSANDVVILEAAWLTSYPDALYDPCADFDRDG</sequence>